<dbReference type="Pfam" id="PF07452">
    <property type="entry name" value="CHRD"/>
    <property type="match status" value="1"/>
</dbReference>
<keyword evidence="3" id="KW-1185">Reference proteome</keyword>
<organism evidence="2 3">
    <name type="scientific">Croceicoccus naphthovorans</name>
    <dbReference type="NCBI Taxonomy" id="1348774"/>
    <lineage>
        <taxon>Bacteria</taxon>
        <taxon>Pseudomonadati</taxon>
        <taxon>Pseudomonadota</taxon>
        <taxon>Alphaproteobacteria</taxon>
        <taxon>Sphingomonadales</taxon>
        <taxon>Erythrobacteraceae</taxon>
        <taxon>Croceicoccus</taxon>
    </lineage>
</organism>
<evidence type="ECO:0000259" key="1">
    <source>
        <dbReference type="SMART" id="SM00754"/>
    </source>
</evidence>
<accession>A0A0G3XK74</accession>
<evidence type="ECO:0000313" key="2">
    <source>
        <dbReference type="EMBL" id="AKM11582.1"/>
    </source>
</evidence>
<feature type="domain" description="CHRD" evidence="1">
    <location>
        <begin position="10"/>
        <end position="123"/>
    </location>
</feature>
<dbReference type="EMBL" id="CP011770">
    <property type="protein sequence ID" value="AKM11582.1"/>
    <property type="molecule type" value="Genomic_DNA"/>
</dbReference>
<proteinExistence type="predicted"/>
<name>A0A0G3XK74_9SPHN</name>
<dbReference type="Proteomes" id="UP000035287">
    <property type="component" value="Chromosome"/>
</dbReference>
<gene>
    <name evidence="2" type="ORF">AB433_05970</name>
</gene>
<dbReference type="InterPro" id="IPR010895">
    <property type="entry name" value="CHRD"/>
</dbReference>
<reference evidence="2 3" key="1">
    <citation type="submission" date="2015-06" db="EMBL/GenBank/DDBJ databases">
        <authorList>
            <person name="Zeng Y."/>
            <person name="Huang Y."/>
        </authorList>
    </citation>
    <scope>NUCLEOTIDE SEQUENCE [LARGE SCALE GENOMIC DNA]</scope>
    <source>
        <strain evidence="2 3">PQ-2</strain>
    </source>
</reference>
<protein>
    <recommendedName>
        <fullName evidence="1">CHRD domain-containing protein</fullName>
    </recommendedName>
</protein>
<dbReference type="KEGG" id="cna:AB433_05970"/>
<evidence type="ECO:0000313" key="3">
    <source>
        <dbReference type="Proteomes" id="UP000035287"/>
    </source>
</evidence>
<dbReference type="STRING" id="1348774.AB433_05970"/>
<sequence length="126" mass="13062">MPAKADGHSQMLMTGLLGANEVPEGDPDGRGQFMGWVKDGQLCYRLMVNKIDAATMAHIHTAPAGANGPVAVPLEAPATGKAEGCADVDADLLAAMLASPADYYVNVHNAEYPGGAVRGQLMMHGM</sequence>
<dbReference type="SMART" id="SM00754">
    <property type="entry name" value="CHRD"/>
    <property type="match status" value="1"/>
</dbReference>
<dbReference type="AlphaFoldDB" id="A0A0G3XK74"/>
<dbReference type="PATRIC" id="fig|1348774.3.peg.1252"/>